<keyword evidence="3" id="KW-1185">Reference proteome</keyword>
<evidence type="ECO:0000256" key="1">
    <source>
        <dbReference type="SAM" id="Phobius"/>
    </source>
</evidence>
<feature type="transmembrane region" description="Helical" evidence="1">
    <location>
        <begin position="25"/>
        <end position="45"/>
    </location>
</feature>
<accession>A0A1D8EUF0</accession>
<keyword evidence="1" id="KW-0472">Membrane</keyword>
<keyword evidence="1" id="KW-0812">Transmembrane</keyword>
<dbReference type="RefSeq" id="YP_010062420.1">
    <property type="nucleotide sequence ID" value="NC_054794.1"/>
</dbReference>
<dbReference type="Proteomes" id="UP000221167">
    <property type="component" value="Segment"/>
</dbReference>
<name>A0A1D8EUF0_9CAUD</name>
<dbReference type="GeneID" id="64946215"/>
<evidence type="ECO:0000313" key="3">
    <source>
        <dbReference type="Proteomes" id="UP000221167"/>
    </source>
</evidence>
<dbReference type="EMBL" id="KX641260">
    <property type="protein sequence ID" value="AOT24689.1"/>
    <property type="molecule type" value="Genomic_DNA"/>
</dbReference>
<reference evidence="2 3" key="1">
    <citation type="submission" date="2016-07" db="EMBL/GenBank/DDBJ databases">
        <authorList>
            <person name="Pillay S."/>
            <person name="Muniram S."/>
            <person name="Rampersadh K."/>
            <person name="Moraka N.O."/>
            <person name="Mfene A."/>
            <person name="Sigauque P.S."/>
            <person name="Komo N."/>
            <person name="Mazeka N.P."/>
            <person name="Garlena R.A."/>
            <person name="Russell D.A."/>
            <person name="Bowman C.A."/>
            <person name="Rubin E."/>
            <person name="Larsen M.H."/>
            <person name="Guerrero C.A."/>
            <person name="Jacobs-Sera D."/>
            <person name="Hatfull G.F."/>
        </authorList>
    </citation>
    <scope>NUCLEOTIDE SEQUENCE [LARGE SCALE GENOMIC DNA]</scope>
</reference>
<organism evidence="2 3">
    <name type="scientific">Mycobacterium phage Stasia</name>
    <dbReference type="NCBI Taxonomy" id="1897548"/>
    <lineage>
        <taxon>Viruses</taxon>
        <taxon>Duplodnaviria</taxon>
        <taxon>Heunggongvirae</taxon>
        <taxon>Uroviricota</taxon>
        <taxon>Caudoviricetes</taxon>
        <taxon>Backyardiganvirus</taxon>
        <taxon>Backyardiganvirus stasia</taxon>
    </lineage>
</organism>
<feature type="transmembrane region" description="Helical" evidence="1">
    <location>
        <begin position="51"/>
        <end position="69"/>
    </location>
</feature>
<proteinExistence type="predicted"/>
<sequence length="74" mass="8327">MCAMSNQVPYPYPVPPKRKAAPNPLFLVLAILSALPTAFFGLAFLMSPTMLWVMATGWCGMWTVVWAMMANRYR</sequence>
<protein>
    <submittedName>
        <fullName evidence="2">Uncharacterized protein</fullName>
    </submittedName>
</protein>
<evidence type="ECO:0000313" key="2">
    <source>
        <dbReference type="EMBL" id="AOT24689.1"/>
    </source>
</evidence>
<gene>
    <name evidence="2" type="primary">33</name>
    <name evidence="2" type="ORF">PBI_STASIA_33</name>
</gene>
<keyword evidence="1" id="KW-1133">Transmembrane helix</keyword>
<dbReference type="KEGG" id="vg:64946215"/>